<name>A0A840KJP5_9FLAO</name>
<organism evidence="1 2">
    <name type="scientific">Chryseobacterium defluvii</name>
    <dbReference type="NCBI Taxonomy" id="160396"/>
    <lineage>
        <taxon>Bacteria</taxon>
        <taxon>Pseudomonadati</taxon>
        <taxon>Bacteroidota</taxon>
        <taxon>Flavobacteriia</taxon>
        <taxon>Flavobacteriales</taxon>
        <taxon>Weeksellaceae</taxon>
        <taxon>Chryseobacterium group</taxon>
        <taxon>Chryseobacterium</taxon>
    </lineage>
</organism>
<proteinExistence type="predicted"/>
<protein>
    <submittedName>
        <fullName evidence="1">Uncharacterized protein</fullName>
    </submittedName>
</protein>
<dbReference type="Proteomes" id="UP000592180">
    <property type="component" value="Unassembled WGS sequence"/>
</dbReference>
<evidence type="ECO:0000313" key="2">
    <source>
        <dbReference type="Proteomes" id="UP000592180"/>
    </source>
</evidence>
<comment type="caution">
    <text evidence="1">The sequence shown here is derived from an EMBL/GenBank/DDBJ whole genome shotgun (WGS) entry which is preliminary data.</text>
</comment>
<gene>
    <name evidence="1" type="ORF">HNP38_003049</name>
</gene>
<reference evidence="1 2" key="1">
    <citation type="submission" date="2020-08" db="EMBL/GenBank/DDBJ databases">
        <title>Functional genomics of gut bacteria from endangered species of beetles.</title>
        <authorList>
            <person name="Carlos-Shanley C."/>
        </authorList>
    </citation>
    <scope>NUCLEOTIDE SEQUENCE [LARGE SCALE GENOMIC DNA]</scope>
    <source>
        <strain evidence="1 2">S00151</strain>
    </source>
</reference>
<evidence type="ECO:0000313" key="1">
    <source>
        <dbReference type="EMBL" id="MBB4807733.1"/>
    </source>
</evidence>
<sequence length="47" mass="5339">MKSGKKLNISIRNTNTYSNTLTAKPKMKTSFIVSSFYMENGDNNFCI</sequence>
<dbReference type="AlphaFoldDB" id="A0A840KJP5"/>
<dbReference type="EMBL" id="JACHLE010000005">
    <property type="protein sequence ID" value="MBB4807733.1"/>
    <property type="molecule type" value="Genomic_DNA"/>
</dbReference>
<accession>A0A840KJP5</accession>
<keyword evidence="2" id="KW-1185">Reference proteome</keyword>